<feature type="transmembrane region" description="Helical" evidence="2">
    <location>
        <begin position="69"/>
        <end position="92"/>
    </location>
</feature>
<evidence type="ECO:0000256" key="2">
    <source>
        <dbReference type="SAM" id="Phobius"/>
    </source>
</evidence>
<evidence type="ECO:0000256" key="1">
    <source>
        <dbReference type="SAM" id="MobiDB-lite"/>
    </source>
</evidence>
<reference evidence="3 4" key="1">
    <citation type="submission" date="2024-02" db="EMBL/GenBank/DDBJ databases">
        <authorList>
            <person name="Daric V."/>
            <person name="Darras S."/>
        </authorList>
    </citation>
    <scope>NUCLEOTIDE SEQUENCE [LARGE SCALE GENOMIC DNA]</scope>
</reference>
<dbReference type="Proteomes" id="UP001642483">
    <property type="component" value="Unassembled WGS sequence"/>
</dbReference>
<protein>
    <submittedName>
        <fullName evidence="3">Uncharacterized protein</fullName>
    </submittedName>
</protein>
<keyword evidence="2" id="KW-0472">Membrane</keyword>
<accession>A0ABP0FW54</accession>
<gene>
    <name evidence="3" type="ORF">CVLEPA_LOCUS14868</name>
</gene>
<keyword evidence="2" id="KW-0812">Transmembrane</keyword>
<keyword evidence="4" id="KW-1185">Reference proteome</keyword>
<proteinExistence type="predicted"/>
<organism evidence="3 4">
    <name type="scientific">Clavelina lepadiformis</name>
    <name type="common">Light-bulb sea squirt</name>
    <name type="synonym">Ascidia lepadiformis</name>
    <dbReference type="NCBI Taxonomy" id="159417"/>
    <lineage>
        <taxon>Eukaryota</taxon>
        <taxon>Metazoa</taxon>
        <taxon>Chordata</taxon>
        <taxon>Tunicata</taxon>
        <taxon>Ascidiacea</taxon>
        <taxon>Aplousobranchia</taxon>
        <taxon>Clavelinidae</taxon>
        <taxon>Clavelina</taxon>
    </lineage>
</organism>
<keyword evidence="2" id="KW-1133">Transmembrane helix</keyword>
<evidence type="ECO:0000313" key="4">
    <source>
        <dbReference type="Proteomes" id="UP001642483"/>
    </source>
</evidence>
<dbReference type="EMBL" id="CAWYQH010000097">
    <property type="protein sequence ID" value="CAK8683844.1"/>
    <property type="molecule type" value="Genomic_DNA"/>
</dbReference>
<feature type="compositionally biased region" description="Polar residues" evidence="1">
    <location>
        <begin position="201"/>
        <end position="230"/>
    </location>
</feature>
<feature type="transmembrane region" description="Helical" evidence="2">
    <location>
        <begin position="98"/>
        <end position="119"/>
    </location>
</feature>
<evidence type="ECO:0000313" key="3">
    <source>
        <dbReference type="EMBL" id="CAK8683844.1"/>
    </source>
</evidence>
<feature type="region of interest" description="Disordered" evidence="1">
    <location>
        <begin position="195"/>
        <end position="230"/>
    </location>
</feature>
<sequence length="230" mass="24032">MDIGETGCPHTADGFHANVSGNIAHNNTYPVNSTFTNIHQSGVTNQPRITYVPARPAGYHLTGTKTARATCIAVIGVFPTVVGIAIASVGITFNVLPIMLFGIVVAVFGIALVSIGCVLRCKSHSYAINTIATSTAAVGVVHDQPGTPNHVSPQGATNVHPTTIIYQRQPYTSNTQLSPGTNAVQPNLFQPGYPSDGSIGIPQSNSAYPSQSFPVPETTQAASSYPPSYK</sequence>
<comment type="caution">
    <text evidence="3">The sequence shown here is derived from an EMBL/GenBank/DDBJ whole genome shotgun (WGS) entry which is preliminary data.</text>
</comment>
<name>A0ABP0FW54_CLALP</name>